<dbReference type="EMBL" id="JANJYI010000009">
    <property type="protein sequence ID" value="KAK2635858.1"/>
    <property type="molecule type" value="Genomic_DNA"/>
</dbReference>
<organism evidence="1 2">
    <name type="scientific">Dipteronia dyeriana</name>
    <dbReference type="NCBI Taxonomy" id="168575"/>
    <lineage>
        <taxon>Eukaryota</taxon>
        <taxon>Viridiplantae</taxon>
        <taxon>Streptophyta</taxon>
        <taxon>Embryophyta</taxon>
        <taxon>Tracheophyta</taxon>
        <taxon>Spermatophyta</taxon>
        <taxon>Magnoliopsida</taxon>
        <taxon>eudicotyledons</taxon>
        <taxon>Gunneridae</taxon>
        <taxon>Pentapetalae</taxon>
        <taxon>rosids</taxon>
        <taxon>malvids</taxon>
        <taxon>Sapindales</taxon>
        <taxon>Sapindaceae</taxon>
        <taxon>Hippocastanoideae</taxon>
        <taxon>Acereae</taxon>
        <taxon>Dipteronia</taxon>
    </lineage>
</organism>
<keyword evidence="2" id="KW-1185">Reference proteome</keyword>
<gene>
    <name evidence="1" type="ORF">Ddye_030650</name>
</gene>
<protein>
    <submittedName>
        <fullName evidence="1">Uncharacterized protein</fullName>
    </submittedName>
</protein>
<sequence>MEGAAILVLAGPSKSFGLNCKIIYVTAIDTENWDNGPVLIRFCFLSLNILVSREYVVQCLNGVLVSEEIKCKNVKLDSVYKLRLK</sequence>
<reference evidence="1" key="1">
    <citation type="journal article" date="2023" name="Plant J.">
        <title>Genome sequences and population genomics provide insights into the demographic history, inbreeding, and mutation load of two 'living fossil' tree species of Dipteronia.</title>
        <authorList>
            <person name="Feng Y."/>
            <person name="Comes H.P."/>
            <person name="Chen J."/>
            <person name="Zhu S."/>
            <person name="Lu R."/>
            <person name="Zhang X."/>
            <person name="Li P."/>
            <person name="Qiu J."/>
            <person name="Olsen K.M."/>
            <person name="Qiu Y."/>
        </authorList>
    </citation>
    <scope>NUCLEOTIDE SEQUENCE</scope>
    <source>
        <strain evidence="1">KIB01</strain>
    </source>
</reference>
<accession>A0AAD9THS0</accession>
<proteinExistence type="predicted"/>
<name>A0AAD9THS0_9ROSI</name>
<dbReference type="AlphaFoldDB" id="A0AAD9THS0"/>
<comment type="caution">
    <text evidence="1">The sequence shown here is derived from an EMBL/GenBank/DDBJ whole genome shotgun (WGS) entry which is preliminary data.</text>
</comment>
<dbReference type="Proteomes" id="UP001280121">
    <property type="component" value="Unassembled WGS sequence"/>
</dbReference>
<evidence type="ECO:0000313" key="2">
    <source>
        <dbReference type="Proteomes" id="UP001280121"/>
    </source>
</evidence>
<evidence type="ECO:0000313" key="1">
    <source>
        <dbReference type="EMBL" id="KAK2635858.1"/>
    </source>
</evidence>